<accession>A0A8C7T019</accession>
<keyword evidence="11" id="KW-1185">Reference proteome</keyword>
<name>A0A8C7T019_ONCMY</name>
<dbReference type="GO" id="GO:0005856">
    <property type="term" value="C:cytoskeleton"/>
    <property type="evidence" value="ECO:0007669"/>
    <property type="project" value="UniProtKB-SubCell"/>
</dbReference>
<organism evidence="10 11">
    <name type="scientific">Oncorhynchus mykiss</name>
    <name type="common">Rainbow trout</name>
    <name type="synonym">Salmo gairdneri</name>
    <dbReference type="NCBI Taxonomy" id="8022"/>
    <lineage>
        <taxon>Eukaryota</taxon>
        <taxon>Metazoa</taxon>
        <taxon>Chordata</taxon>
        <taxon>Craniata</taxon>
        <taxon>Vertebrata</taxon>
        <taxon>Euteleostomi</taxon>
        <taxon>Actinopterygii</taxon>
        <taxon>Neopterygii</taxon>
        <taxon>Teleostei</taxon>
        <taxon>Protacanthopterygii</taxon>
        <taxon>Salmoniformes</taxon>
        <taxon>Salmonidae</taxon>
        <taxon>Salmoninae</taxon>
        <taxon>Oncorhynchus</taxon>
    </lineage>
</organism>
<feature type="coiled-coil region" evidence="7">
    <location>
        <begin position="901"/>
        <end position="949"/>
    </location>
</feature>
<proteinExistence type="inferred from homology"/>
<comment type="similarity">
    <text evidence="2">Belongs to the TACC family.</text>
</comment>
<dbReference type="Proteomes" id="UP000694395">
    <property type="component" value="Chromosome 19"/>
</dbReference>
<keyword evidence="5 7" id="KW-0175">Coiled coil</keyword>
<feature type="domain" description="Transforming acidic coiled-coil-containing protein C-terminal" evidence="9">
    <location>
        <begin position="750"/>
        <end position="947"/>
    </location>
</feature>
<comment type="subcellular location">
    <subcellularLocation>
        <location evidence="1">Cytoplasm</location>
        <location evidence="1">Cytoskeleton</location>
    </subcellularLocation>
</comment>
<dbReference type="GO" id="GO:0007097">
    <property type="term" value="P:nuclear migration"/>
    <property type="evidence" value="ECO:0007669"/>
    <property type="project" value="TreeGrafter"/>
</dbReference>
<sequence length="953" mass="105562">MSVIYTVQYKLVIYVRINCLFRMSSTAVNDENRGICPGRKHSNSETCCDIFSLDQPTGRPSILRQSQAENLSNKTIGKGGKVCFQTPRRDPHTKRIESPTKSLKMASIDYCTKALESLQLTTPEEVLLQEINVPVDVPKSDVSSYPDDDMPIQSKGGYQLDFDNLDVINPFQGSGKMVLSPARHSELVEASKAVHLSEPTVVEEVSHEKMLDDFDKIETALDETLPFMPSLENSLADISADVRSTDSSVVTMTKDPAIELSKADEDETVQSSVNLNPDQAVDISRDKETPLPPKGSYKFDFDDLDSVNPFQTGASQIQNSPVLGRKLPCNEPPEVEVDETAPAGKEMGPAAMVRVSQPVVLAPVQPEMRAIAPLSPAPKETSQPAEDSMPQPSEAAPNAGPVKLEFNFDDGGEIKRKPLPERFVKRPPGLKPSEKKAVPEEKKEPLSTESPVMPAVSDSDIPVPKGVYKFDKFDDPDFNPFGTNARMSDSIVCKVKSSSEAKGSNSVRVAASPDKVTEPVQKDTAPWPLLPSAGDKISRTEPDLSATREGIDNIPSEAADLVESCEVQDPLSGQEQEPPTEPDQPSLSTLELFELCPFEQNPQNGMSEFNEFVPGTTFMANDFDGQMDYLEQFGSSNFKESALRKQSLYLKFDPLMRESPKKSGGPTGLDNLPQPDAFASRVDTQKTGDKEEVNEVNGLKSLNPKLIDVPPPVQVVGPMTPLVQNSPMNLASTFPQPANTEDNIIEVLKYSQQDMDAAIAKIQKEVKEQEAQWKAKHDKLSWDNHAMGKIMSEFEATIAQILADKQREKEMAQAEITKVLQEKEQVSQDLNTMERSFSELFKRLDKYKEAIEGYKKNEEMLKKCAQDYLARIKKEELRYQTLKVHAEQKIGLANGEIAEVRSKLKSEVSALQAQLRREQLKVQSLENSLDQKVKETEELTNLCDELIAKVQKG</sequence>
<evidence type="ECO:0000313" key="11">
    <source>
        <dbReference type="Proteomes" id="UP000694395"/>
    </source>
</evidence>
<feature type="compositionally biased region" description="Polar residues" evidence="8">
    <location>
        <begin position="496"/>
        <end position="507"/>
    </location>
</feature>
<evidence type="ECO:0000256" key="8">
    <source>
        <dbReference type="SAM" id="MobiDB-lite"/>
    </source>
</evidence>
<dbReference type="GO" id="GO:0007052">
    <property type="term" value="P:mitotic spindle organization"/>
    <property type="evidence" value="ECO:0007669"/>
    <property type="project" value="InterPro"/>
</dbReference>
<reference evidence="10" key="2">
    <citation type="submission" date="2025-08" db="UniProtKB">
        <authorList>
            <consortium name="Ensembl"/>
        </authorList>
    </citation>
    <scope>IDENTIFICATION</scope>
</reference>
<reference evidence="10" key="1">
    <citation type="submission" date="2020-07" db="EMBL/GenBank/DDBJ databases">
        <title>A long reads based de novo assembly of the rainbow trout Arlee double haploid line genome.</title>
        <authorList>
            <person name="Gao G."/>
            <person name="Palti Y."/>
        </authorList>
    </citation>
    <scope>NUCLEOTIDE SEQUENCE [LARGE SCALE GENOMIC DNA]</scope>
</reference>
<feature type="region of interest" description="Disordered" evidence="8">
    <location>
        <begin position="375"/>
        <end position="461"/>
    </location>
</feature>
<evidence type="ECO:0000256" key="4">
    <source>
        <dbReference type="ARBA" id="ARBA00022553"/>
    </source>
</evidence>
<evidence type="ECO:0000256" key="7">
    <source>
        <dbReference type="SAM" id="Coils"/>
    </source>
</evidence>
<keyword evidence="6" id="KW-0206">Cytoskeleton</keyword>
<feature type="region of interest" description="Disordered" evidence="8">
    <location>
        <begin position="494"/>
        <end position="586"/>
    </location>
</feature>
<dbReference type="Pfam" id="PF05010">
    <property type="entry name" value="TACC_C"/>
    <property type="match status" value="1"/>
</dbReference>
<protein>
    <recommendedName>
        <fullName evidence="9">Transforming acidic coiled-coil-containing protein C-terminal domain-containing protein</fullName>
    </recommendedName>
</protein>
<feature type="coiled-coil region" evidence="7">
    <location>
        <begin position="802"/>
        <end position="857"/>
    </location>
</feature>
<gene>
    <name evidence="10" type="primary">LOC110497847</name>
</gene>
<evidence type="ECO:0000259" key="9">
    <source>
        <dbReference type="Pfam" id="PF05010"/>
    </source>
</evidence>
<evidence type="ECO:0000256" key="5">
    <source>
        <dbReference type="ARBA" id="ARBA00023054"/>
    </source>
</evidence>
<dbReference type="PANTHER" id="PTHR13924:SF4">
    <property type="entry name" value="TRANSFORMING ACIDIC COILED-COIL-CONTAINING PROTEIN 3"/>
    <property type="match status" value="1"/>
</dbReference>
<dbReference type="GO" id="GO:0021987">
    <property type="term" value="P:cerebral cortex development"/>
    <property type="evidence" value="ECO:0007669"/>
    <property type="project" value="TreeGrafter"/>
</dbReference>
<dbReference type="Gene3D" id="1.20.5.1700">
    <property type="match status" value="1"/>
</dbReference>
<evidence type="ECO:0000313" key="10">
    <source>
        <dbReference type="Ensembl" id="ENSOMYP00000073518.2"/>
    </source>
</evidence>
<evidence type="ECO:0000256" key="1">
    <source>
        <dbReference type="ARBA" id="ARBA00004245"/>
    </source>
</evidence>
<dbReference type="InterPro" id="IPR039915">
    <property type="entry name" value="TACC"/>
</dbReference>
<dbReference type="InterPro" id="IPR057663">
    <property type="entry name" value="TACC3_Aurora-A_bind"/>
</dbReference>
<dbReference type="GeneTree" id="ENSGT00940000158858"/>
<dbReference type="PANTHER" id="PTHR13924">
    <property type="entry name" value="TRANSFORMING ACIDIC COILED-COIL CONTAINING PROTEIN 1/2"/>
    <property type="match status" value="1"/>
</dbReference>
<keyword evidence="4" id="KW-0597">Phosphoprotein</keyword>
<dbReference type="AlphaFoldDB" id="A0A8C7T019"/>
<dbReference type="InterPro" id="IPR007707">
    <property type="entry name" value="TACC_C"/>
</dbReference>
<keyword evidence="3" id="KW-0963">Cytoplasm</keyword>
<dbReference type="Pfam" id="PF25777">
    <property type="entry name" value="Aurora-A_bind_TACC3"/>
    <property type="match status" value="1"/>
</dbReference>
<dbReference type="Ensembl" id="ENSOMYT00000080051.2">
    <property type="protein sequence ID" value="ENSOMYP00000073518.2"/>
    <property type="gene ID" value="ENSOMYG00000033976.2"/>
</dbReference>
<dbReference type="FunFam" id="1.20.5.1700:FF:000001">
    <property type="entry name" value="Transforming acidic coiled-coil-containing protein 1 isoform 2"/>
    <property type="match status" value="1"/>
</dbReference>
<dbReference type="GO" id="GO:0005737">
    <property type="term" value="C:cytoplasm"/>
    <property type="evidence" value="ECO:0007669"/>
    <property type="project" value="TreeGrafter"/>
</dbReference>
<evidence type="ECO:0000256" key="3">
    <source>
        <dbReference type="ARBA" id="ARBA00022490"/>
    </source>
</evidence>
<feature type="compositionally biased region" description="Basic and acidic residues" evidence="8">
    <location>
        <begin position="412"/>
        <end position="424"/>
    </location>
</feature>
<feature type="region of interest" description="Disordered" evidence="8">
    <location>
        <begin position="263"/>
        <end position="293"/>
    </location>
</feature>
<evidence type="ECO:0000256" key="6">
    <source>
        <dbReference type="ARBA" id="ARBA00023212"/>
    </source>
</evidence>
<evidence type="ECO:0000256" key="2">
    <source>
        <dbReference type="ARBA" id="ARBA00009423"/>
    </source>
</evidence>
<feature type="compositionally biased region" description="Basic and acidic residues" evidence="8">
    <location>
        <begin position="432"/>
        <end position="446"/>
    </location>
</feature>
<reference evidence="10" key="3">
    <citation type="submission" date="2025-09" db="UniProtKB">
        <authorList>
            <consortium name="Ensembl"/>
        </authorList>
    </citation>
    <scope>IDENTIFICATION</scope>
</reference>